<feature type="chain" id="PRO_5021250572" evidence="2">
    <location>
        <begin position="20"/>
        <end position="226"/>
    </location>
</feature>
<dbReference type="InParanoid" id="A0A507B2V7"/>
<dbReference type="GeneID" id="41979858"/>
<evidence type="ECO:0000313" key="4">
    <source>
        <dbReference type="Proteomes" id="UP000319257"/>
    </source>
</evidence>
<dbReference type="STRING" id="1093900.A0A507B2V7"/>
<keyword evidence="4" id="KW-1185">Reference proteome</keyword>
<comment type="caution">
    <text evidence="3">The sequence shown here is derived from an EMBL/GenBank/DDBJ whole genome shotgun (WGS) entry which is preliminary data.</text>
</comment>
<gene>
    <name evidence="3" type="ORF">E0L32_012411</name>
</gene>
<dbReference type="EMBL" id="SKBQ01000172">
    <property type="protein sequence ID" value="TPX16602.1"/>
    <property type="molecule type" value="Genomic_DNA"/>
</dbReference>
<protein>
    <submittedName>
        <fullName evidence="3">Uncharacterized protein</fullName>
    </submittedName>
</protein>
<dbReference type="OrthoDB" id="4574883at2759"/>
<evidence type="ECO:0000256" key="1">
    <source>
        <dbReference type="SAM" id="MobiDB-lite"/>
    </source>
</evidence>
<reference evidence="3 4" key="1">
    <citation type="submission" date="2019-06" db="EMBL/GenBank/DDBJ databases">
        <title>Draft genome sequence of the filamentous fungus Phialemoniopsis curvata isolated from diesel fuel.</title>
        <authorList>
            <person name="Varaljay V.A."/>
            <person name="Lyon W.J."/>
            <person name="Crouch A.L."/>
            <person name="Drake C.E."/>
            <person name="Hollomon J.M."/>
            <person name="Nadeau L.J."/>
            <person name="Nunn H.S."/>
            <person name="Stevenson B.S."/>
            <person name="Bojanowski C.L."/>
            <person name="Crookes-Goodson W.J."/>
        </authorList>
    </citation>
    <scope>NUCLEOTIDE SEQUENCE [LARGE SCALE GENOMIC DNA]</scope>
    <source>
        <strain evidence="3 4">D216</strain>
    </source>
</reference>
<accession>A0A507B2V7</accession>
<evidence type="ECO:0000313" key="3">
    <source>
        <dbReference type="EMBL" id="TPX16602.1"/>
    </source>
</evidence>
<dbReference type="Proteomes" id="UP000319257">
    <property type="component" value="Unassembled WGS sequence"/>
</dbReference>
<dbReference type="RefSeq" id="XP_030998313.1">
    <property type="nucleotide sequence ID" value="XM_031135249.1"/>
</dbReference>
<proteinExistence type="predicted"/>
<sequence>MRRQQQGLLSLVLPLLASGQSLVTGDPPANGAGPYGIPEDKFRQALSSSPASEVSAASYPVPGYRVDAPSTDGNASGSDLQDDSWRLGIDVYANVPLRDVPRASDADKGKYARVTTVSLGHSPAVDMGASWRLCATVYLGLAAAAADASKKQAGDDDDGTCAQLLPSDCLKQLQVQAESRGIAADGTCSTPGVPPKCEEHIVGNGTAFGERCQPLYLPTYLPSFPF</sequence>
<name>A0A507B2V7_9PEZI</name>
<evidence type="ECO:0000256" key="2">
    <source>
        <dbReference type="SAM" id="SignalP"/>
    </source>
</evidence>
<dbReference type="AlphaFoldDB" id="A0A507B2V7"/>
<feature type="signal peptide" evidence="2">
    <location>
        <begin position="1"/>
        <end position="19"/>
    </location>
</feature>
<feature type="region of interest" description="Disordered" evidence="1">
    <location>
        <begin position="24"/>
        <end position="49"/>
    </location>
</feature>
<organism evidence="3 4">
    <name type="scientific">Thyridium curvatum</name>
    <dbReference type="NCBI Taxonomy" id="1093900"/>
    <lineage>
        <taxon>Eukaryota</taxon>
        <taxon>Fungi</taxon>
        <taxon>Dikarya</taxon>
        <taxon>Ascomycota</taxon>
        <taxon>Pezizomycotina</taxon>
        <taxon>Sordariomycetes</taxon>
        <taxon>Sordariomycetidae</taxon>
        <taxon>Thyridiales</taxon>
        <taxon>Thyridiaceae</taxon>
        <taxon>Thyridium</taxon>
    </lineage>
</organism>
<keyword evidence="2" id="KW-0732">Signal</keyword>